<evidence type="ECO:0000313" key="2">
    <source>
        <dbReference type="Proteomes" id="UP000534783"/>
    </source>
</evidence>
<sequence>MAEKAEAKVTTDPETIRRWAEARGGKPAVVKGTDILRINFPGGAEAELEDISWPEFFQKLEEKGLAFLYQEKKADGEPSTFNKLVSRETVKDQLKGKKAA</sequence>
<dbReference type="RefSeq" id="WP_168062846.1">
    <property type="nucleotide sequence ID" value="NZ_VTOW01000004.1"/>
</dbReference>
<dbReference type="Proteomes" id="UP000534783">
    <property type="component" value="Unassembled WGS sequence"/>
</dbReference>
<comment type="caution">
    <text evidence="1">The sequence shown here is derived from an EMBL/GenBank/DDBJ whole genome shotgun (WGS) entry which is preliminary data.</text>
</comment>
<dbReference type="EMBL" id="VTOW01000004">
    <property type="protein sequence ID" value="NKE72910.1"/>
    <property type="molecule type" value="Genomic_DNA"/>
</dbReference>
<accession>A0A7X6ICU9</accession>
<keyword evidence="2" id="KW-1185">Reference proteome</keyword>
<organism evidence="1 2">
    <name type="scientific">Candidatus Manganitrophus noduliformans</name>
    <dbReference type="NCBI Taxonomy" id="2606439"/>
    <lineage>
        <taxon>Bacteria</taxon>
        <taxon>Pseudomonadati</taxon>
        <taxon>Nitrospirota</taxon>
        <taxon>Nitrospiria</taxon>
        <taxon>Candidatus Troglogloeales</taxon>
        <taxon>Candidatus Manganitrophaceae</taxon>
        <taxon>Candidatus Manganitrophus</taxon>
    </lineage>
</organism>
<evidence type="ECO:0000313" key="1">
    <source>
        <dbReference type="EMBL" id="NKE72910.1"/>
    </source>
</evidence>
<gene>
    <name evidence="1" type="ORF">MNODULE_19335</name>
</gene>
<protein>
    <recommendedName>
        <fullName evidence="3">1,4-alpha-glucan branching enzyme</fullName>
    </recommendedName>
</protein>
<proteinExistence type="predicted"/>
<name>A0A7X6ICU9_9BACT</name>
<reference evidence="1 2" key="1">
    <citation type="journal article" date="2020" name="Nature">
        <title>Bacterial chemolithoautotrophy via manganese oxidation.</title>
        <authorList>
            <person name="Yu H."/>
            <person name="Leadbetter J.R."/>
        </authorList>
    </citation>
    <scope>NUCLEOTIDE SEQUENCE [LARGE SCALE GENOMIC DNA]</scope>
    <source>
        <strain evidence="1 2">Mn-1</strain>
    </source>
</reference>
<evidence type="ECO:0008006" key="3">
    <source>
        <dbReference type="Google" id="ProtNLM"/>
    </source>
</evidence>
<dbReference type="AlphaFoldDB" id="A0A7X6ICU9"/>